<comment type="caution">
    <text evidence="2">The sequence shown here is derived from an EMBL/GenBank/DDBJ whole genome shotgun (WGS) entry which is preliminary data.</text>
</comment>
<keyword evidence="3" id="KW-1185">Reference proteome</keyword>
<dbReference type="STRING" id="1033802.SSPSH_002347"/>
<protein>
    <recommendedName>
        <fullName evidence="4">DUF3616 domain-containing protein</fullName>
    </recommendedName>
</protein>
<dbReference type="AlphaFoldDB" id="U2FRE2"/>
<dbReference type="Proteomes" id="UP000006242">
    <property type="component" value="Unassembled WGS sequence"/>
</dbReference>
<dbReference type="eggNOG" id="COG2133">
    <property type="taxonomic scope" value="Bacteria"/>
</dbReference>
<reference evidence="2 3" key="1">
    <citation type="journal article" date="2011" name="J. Bacteriol.">
        <title>Genome sequence of Salinisphaera shabanensis, a gammaproteobacterium from the harsh, variable environment of the brine-seawater interface of the Shaban Deep in the Red Sea.</title>
        <authorList>
            <person name="Antunes A."/>
            <person name="Alam I."/>
            <person name="Bajic V.B."/>
            <person name="Stingl U."/>
        </authorList>
    </citation>
    <scope>NUCLEOTIDE SEQUENCE [LARGE SCALE GENOMIC DNA]</scope>
    <source>
        <strain evidence="2 3">E1L3A</strain>
    </source>
</reference>
<proteinExistence type="predicted"/>
<dbReference type="OrthoDB" id="6179211at2"/>
<organism evidence="2 3">
    <name type="scientific">Salinisphaera shabanensis E1L3A</name>
    <dbReference type="NCBI Taxonomy" id="1033802"/>
    <lineage>
        <taxon>Bacteria</taxon>
        <taxon>Pseudomonadati</taxon>
        <taxon>Pseudomonadota</taxon>
        <taxon>Gammaproteobacteria</taxon>
        <taxon>Salinisphaerales</taxon>
        <taxon>Salinisphaeraceae</taxon>
        <taxon>Salinisphaera</taxon>
    </lineage>
</organism>
<evidence type="ECO:0000313" key="3">
    <source>
        <dbReference type="Proteomes" id="UP000006242"/>
    </source>
</evidence>
<feature type="region of interest" description="Disordered" evidence="1">
    <location>
        <begin position="325"/>
        <end position="346"/>
    </location>
</feature>
<sequence>MIAVRILEKGLFECFDAGLTGSSDAPVKVEVSAVVWDGHRLVMASDKNVPGEHRSPVFALDCVDGRPQPQTLRYYTADLIRNAEKYEDFALTVGGTHIIATTGFDRVDGASSELHHYNRLLVWPVDAPDAPRLVAESEESGVRSSVDLRAELAAALGAPYYKVEGLATIPGRYGGNDRLLFGIREVGDDHENFDYVCRVVAVPYRMEGEDLVLTGEFEVVDDFDPSGVEDVRFAVGLSSLEHDPVHDGLYLLTRFEVEDETGAEQVGAYLWWLSLDDFSARRDPALVRNESGGVFEFANKAEGVALLGDGRLFVVYDPDRALELESEHPRDTREPHEAPYTLLTLV</sequence>
<evidence type="ECO:0000256" key="1">
    <source>
        <dbReference type="SAM" id="MobiDB-lite"/>
    </source>
</evidence>
<name>U2FRE2_9GAMM</name>
<gene>
    <name evidence="2" type="ORF">SSPSH_002347</name>
</gene>
<evidence type="ECO:0008006" key="4">
    <source>
        <dbReference type="Google" id="ProtNLM"/>
    </source>
</evidence>
<feature type="compositionally biased region" description="Basic and acidic residues" evidence="1">
    <location>
        <begin position="325"/>
        <end position="337"/>
    </location>
</feature>
<reference evidence="2 3" key="2">
    <citation type="journal article" date="2013" name="PLoS ONE">
        <title>INDIGO - INtegrated Data Warehouse of MIcrobial GenOmes with Examples from the Red Sea Extremophiles.</title>
        <authorList>
            <person name="Alam I."/>
            <person name="Antunes A."/>
            <person name="Kamau A.A."/>
            <person name="Ba Alawi W."/>
            <person name="Kalkatawi M."/>
            <person name="Stingl U."/>
            <person name="Bajic V.B."/>
        </authorList>
    </citation>
    <scope>NUCLEOTIDE SEQUENCE [LARGE SCALE GENOMIC DNA]</scope>
    <source>
        <strain evidence="2 3">E1L3A</strain>
    </source>
</reference>
<dbReference type="RefSeq" id="WP_006913441.1">
    <property type="nucleotide sequence ID" value="NZ_AFNV02000016.1"/>
</dbReference>
<dbReference type="EMBL" id="AFNV02000016">
    <property type="protein sequence ID" value="ERJ18649.1"/>
    <property type="molecule type" value="Genomic_DNA"/>
</dbReference>
<evidence type="ECO:0000313" key="2">
    <source>
        <dbReference type="EMBL" id="ERJ18649.1"/>
    </source>
</evidence>
<accession>U2FRE2</accession>